<dbReference type="PANTHER" id="PTHR34095">
    <property type="entry name" value="39S RIBOSOMAL PROTEIN L55, MITOCHONDRIAL"/>
    <property type="match status" value="1"/>
</dbReference>
<dbReference type="Pfam" id="PF09776">
    <property type="entry name" value="Mitoc_L55"/>
    <property type="match status" value="1"/>
</dbReference>
<dbReference type="Gene3D" id="6.20.130.20">
    <property type="entry name" value="Mitochondrial ribosomal protein L55"/>
    <property type="match status" value="1"/>
</dbReference>
<organism evidence="1 2">
    <name type="scientific">Bugula neritina</name>
    <name type="common">Brown bryozoan</name>
    <name type="synonym">Sertularia neritina</name>
    <dbReference type="NCBI Taxonomy" id="10212"/>
    <lineage>
        <taxon>Eukaryota</taxon>
        <taxon>Metazoa</taxon>
        <taxon>Spiralia</taxon>
        <taxon>Lophotrochozoa</taxon>
        <taxon>Bryozoa</taxon>
        <taxon>Gymnolaemata</taxon>
        <taxon>Cheilostomatida</taxon>
        <taxon>Flustrina</taxon>
        <taxon>Buguloidea</taxon>
        <taxon>Bugulidae</taxon>
        <taxon>Bugula</taxon>
    </lineage>
</organism>
<dbReference type="InterPro" id="IPR044884">
    <property type="entry name" value="Ribosomal_mL55_sf"/>
</dbReference>
<reference evidence="1" key="1">
    <citation type="submission" date="2020-06" db="EMBL/GenBank/DDBJ databases">
        <title>Draft genome of Bugula neritina, a colonial animal packing powerful symbionts and potential medicines.</title>
        <authorList>
            <person name="Rayko M."/>
        </authorList>
    </citation>
    <scope>NUCLEOTIDE SEQUENCE [LARGE SCALE GENOMIC DNA]</scope>
    <source>
        <strain evidence="1">Kwan_BN1</strain>
    </source>
</reference>
<name>A0A7J7J9M8_BUGNE</name>
<sequence length="115" mass="13199">MSTQRLLNASLANLQLCLSRFNSNTASICLIKRKKYPRLYPTTLINADGSSYTIRYELPRQIIKMPLELDKLTPEEQLKVLANRKPQKKAVDIVDNLDGDTFSANNYLKKVTRKK</sequence>
<keyword evidence="2" id="KW-1185">Reference proteome</keyword>
<dbReference type="GO" id="GO:0005762">
    <property type="term" value="C:mitochondrial large ribosomal subunit"/>
    <property type="evidence" value="ECO:0007669"/>
    <property type="project" value="InterPro"/>
</dbReference>
<dbReference type="EMBL" id="VXIV02002851">
    <property type="protein sequence ID" value="KAF6022434.1"/>
    <property type="molecule type" value="Genomic_DNA"/>
</dbReference>
<protein>
    <recommendedName>
        <fullName evidence="3">MRPL55</fullName>
    </recommendedName>
</protein>
<dbReference type="OrthoDB" id="9986315at2759"/>
<dbReference type="PANTHER" id="PTHR34095:SF1">
    <property type="entry name" value="LARGE RIBOSOMAL SUBUNIT PROTEIN ML55"/>
    <property type="match status" value="1"/>
</dbReference>
<proteinExistence type="predicted"/>
<dbReference type="Proteomes" id="UP000593567">
    <property type="component" value="Unassembled WGS sequence"/>
</dbReference>
<evidence type="ECO:0008006" key="3">
    <source>
        <dbReference type="Google" id="ProtNLM"/>
    </source>
</evidence>
<accession>A0A7J7J9M8</accession>
<gene>
    <name evidence="1" type="ORF">EB796_019253</name>
</gene>
<comment type="caution">
    <text evidence="1">The sequence shown here is derived from an EMBL/GenBank/DDBJ whole genome shotgun (WGS) entry which is preliminary data.</text>
</comment>
<dbReference type="AlphaFoldDB" id="A0A7J7J9M8"/>
<dbReference type="GO" id="GO:0003735">
    <property type="term" value="F:structural constituent of ribosome"/>
    <property type="evidence" value="ECO:0007669"/>
    <property type="project" value="InterPro"/>
</dbReference>
<dbReference type="GO" id="GO:0006412">
    <property type="term" value="P:translation"/>
    <property type="evidence" value="ECO:0007669"/>
    <property type="project" value="TreeGrafter"/>
</dbReference>
<evidence type="ECO:0000313" key="2">
    <source>
        <dbReference type="Proteomes" id="UP000593567"/>
    </source>
</evidence>
<evidence type="ECO:0000313" key="1">
    <source>
        <dbReference type="EMBL" id="KAF6022434.1"/>
    </source>
</evidence>
<dbReference type="InterPro" id="IPR018615">
    <property type="entry name" value="Ribosomal_mL55"/>
</dbReference>